<protein>
    <recommendedName>
        <fullName evidence="1">DinB-like domain-containing protein</fullName>
    </recommendedName>
</protein>
<reference evidence="2 3" key="1">
    <citation type="journal article" date="2014" name="Genome Announc.">
        <title>Draft Genome Sequence of Brevibacillus panacihumi Strain W25, a Halotolerant Hydrocarbon-Degrading Bacterium.</title>
        <authorList>
            <person name="Wang X."/>
            <person name="Jin D."/>
            <person name="Zhou L."/>
            <person name="Wu L."/>
            <person name="An W."/>
            <person name="Chen Y."/>
            <person name="Zhao L."/>
        </authorList>
    </citation>
    <scope>NUCLEOTIDE SEQUENCE [LARGE SCALE GENOMIC DNA]</scope>
    <source>
        <strain evidence="2 3">W25</strain>
    </source>
</reference>
<dbReference type="HOGENOM" id="CLU_125425_1_0_9"/>
<dbReference type="STRING" id="1408254.T458_20790"/>
<comment type="caution">
    <text evidence="2">The sequence shown here is derived from an EMBL/GenBank/DDBJ whole genome shotgun (WGS) entry which is preliminary data.</text>
</comment>
<dbReference type="PATRIC" id="fig|1408254.3.peg.4073"/>
<dbReference type="Gene3D" id="1.20.120.450">
    <property type="entry name" value="dinb family like domain"/>
    <property type="match status" value="1"/>
</dbReference>
<dbReference type="Proteomes" id="UP000017973">
    <property type="component" value="Unassembled WGS sequence"/>
</dbReference>
<dbReference type="InterPro" id="IPR034660">
    <property type="entry name" value="DinB/YfiT-like"/>
</dbReference>
<accession>V6M5W4</accession>
<evidence type="ECO:0000313" key="2">
    <source>
        <dbReference type="EMBL" id="EST53285.1"/>
    </source>
</evidence>
<dbReference type="eggNOG" id="COG2318">
    <property type="taxonomic scope" value="Bacteria"/>
</dbReference>
<dbReference type="InterPro" id="IPR024775">
    <property type="entry name" value="DinB-like"/>
</dbReference>
<organism evidence="2 3">
    <name type="scientific">Brevibacillus panacihumi W25</name>
    <dbReference type="NCBI Taxonomy" id="1408254"/>
    <lineage>
        <taxon>Bacteria</taxon>
        <taxon>Bacillati</taxon>
        <taxon>Bacillota</taxon>
        <taxon>Bacilli</taxon>
        <taxon>Bacillales</taxon>
        <taxon>Paenibacillaceae</taxon>
        <taxon>Brevibacillus</taxon>
    </lineage>
</organism>
<feature type="domain" description="DinB-like" evidence="1">
    <location>
        <begin position="13"/>
        <end position="146"/>
    </location>
</feature>
<evidence type="ECO:0000259" key="1">
    <source>
        <dbReference type="Pfam" id="PF12867"/>
    </source>
</evidence>
<dbReference type="OrthoDB" id="4295522at2"/>
<proteinExistence type="predicted"/>
<sequence>MSSAILSSGKTIRSVLLHRAQMIPEELYDVQPAAFNNTIKWNLGHIAVVQNSILALCSLDVIELPESYESLFNMGTKPADWTITPPTKDELLAVLAEQLNKLSELSPESLEGALPKPIEMGPMRFETVAELCNFAFIHEAMHAGTISSLVKVINHNA</sequence>
<gene>
    <name evidence="2" type="ORF">T458_20790</name>
</gene>
<dbReference type="AlphaFoldDB" id="V6M5W4"/>
<dbReference type="SUPFAM" id="SSF109854">
    <property type="entry name" value="DinB/YfiT-like putative metalloenzymes"/>
    <property type="match status" value="1"/>
</dbReference>
<dbReference type="EMBL" id="AYJU01000017">
    <property type="protein sequence ID" value="EST53285.1"/>
    <property type="molecule type" value="Genomic_DNA"/>
</dbReference>
<name>V6M5W4_9BACL</name>
<keyword evidence="3" id="KW-1185">Reference proteome</keyword>
<evidence type="ECO:0000313" key="3">
    <source>
        <dbReference type="Proteomes" id="UP000017973"/>
    </source>
</evidence>
<dbReference type="RefSeq" id="WP_023557955.1">
    <property type="nucleotide sequence ID" value="NZ_KI629785.1"/>
</dbReference>
<dbReference type="Pfam" id="PF12867">
    <property type="entry name" value="DinB_2"/>
    <property type="match status" value="1"/>
</dbReference>